<dbReference type="Gene3D" id="1.10.10.10">
    <property type="entry name" value="Winged helix-like DNA-binding domain superfamily/Winged helix DNA-binding domain"/>
    <property type="match status" value="1"/>
</dbReference>
<evidence type="ECO:0000256" key="1">
    <source>
        <dbReference type="SAM" id="MobiDB-lite"/>
    </source>
</evidence>
<dbReference type="Pfam" id="PF21205">
    <property type="entry name" value="Rep3_C"/>
    <property type="match status" value="1"/>
</dbReference>
<organism evidence="2 3">
    <name type="scientific">Pseudaquabacterium terrae</name>
    <dbReference type="NCBI Taxonomy" id="2732868"/>
    <lineage>
        <taxon>Bacteria</taxon>
        <taxon>Pseudomonadati</taxon>
        <taxon>Pseudomonadota</taxon>
        <taxon>Betaproteobacteria</taxon>
        <taxon>Burkholderiales</taxon>
        <taxon>Sphaerotilaceae</taxon>
        <taxon>Pseudaquabacterium</taxon>
    </lineage>
</organism>
<keyword evidence="3" id="KW-1185">Reference proteome</keyword>
<protein>
    <submittedName>
        <fullName evidence="2">Replication initiation protein</fullName>
    </submittedName>
</protein>
<dbReference type="EMBL" id="JABRWJ010000021">
    <property type="protein sequence ID" value="NRF72254.1"/>
    <property type="molecule type" value="Genomic_DNA"/>
</dbReference>
<dbReference type="SUPFAM" id="SSF46785">
    <property type="entry name" value="Winged helix' DNA-binding domain"/>
    <property type="match status" value="1"/>
</dbReference>
<dbReference type="RefSeq" id="WP_173135144.1">
    <property type="nucleotide sequence ID" value="NZ_JABRWJ010000021.1"/>
</dbReference>
<sequence>MERTSSRKKLDAAPPAILNKPVVALAIVPLNRSLTVTARKAYNVMLHIAQREGDTGDAGFSAPLNAILRGFGSGNNISTDAKRYIDQMMSTKIEWRPLSEGEQFLLPLEEPATSGGSSPKLDGPTDEIRSFHMLSEVRLYKRAGENWVTWFYPPTIKEQMLGPNRWAKLELEMIARLSTYTSVALYEICARYRDNPGGVTSKHPCDWWVQVLKGSEGNKQREWRKFKNEFVNPAIKEINEVSDIEVELLEYKQGRAIADVQFGVRKKAASAMPHKPQPPDVTNLLHAARLGVREADVETFTEKYGESALTLALAAMERFVQANPNKPIANPGAYLKAVLADRDREGAKVPGQGGSSAAPPATPLSVGQTLKSLVDAGSEPVPQAGNRAGRLTSEADDRQAKNLIAARRIFEALDPAEQGVWVRRLAEHASGSGWATLNIMRRLQAGQWQSPLVTAMLMRFYAEQTFGPNWASMDLETEPVPQPS</sequence>
<evidence type="ECO:0000313" key="3">
    <source>
        <dbReference type="Proteomes" id="UP000737171"/>
    </source>
</evidence>
<name>A0ABX2EUN7_9BURK</name>
<dbReference type="Proteomes" id="UP000737171">
    <property type="component" value="Unassembled WGS sequence"/>
</dbReference>
<reference evidence="2 3" key="1">
    <citation type="submission" date="2020-05" db="EMBL/GenBank/DDBJ databases">
        <title>Aquincola sp. isolate from soil.</title>
        <authorList>
            <person name="Han J."/>
            <person name="Kim D.-U."/>
        </authorList>
    </citation>
    <scope>NUCLEOTIDE SEQUENCE [LARGE SCALE GENOMIC DNA]</scope>
    <source>
        <strain evidence="2 3">S2</strain>
    </source>
</reference>
<dbReference type="InterPro" id="IPR036390">
    <property type="entry name" value="WH_DNA-bd_sf"/>
</dbReference>
<gene>
    <name evidence="2" type="ORF">HLB44_35245</name>
</gene>
<evidence type="ECO:0000313" key="2">
    <source>
        <dbReference type="EMBL" id="NRF72254.1"/>
    </source>
</evidence>
<accession>A0ABX2EUN7</accession>
<dbReference type="InterPro" id="IPR036388">
    <property type="entry name" value="WH-like_DNA-bd_sf"/>
</dbReference>
<proteinExistence type="predicted"/>
<comment type="caution">
    <text evidence="2">The sequence shown here is derived from an EMBL/GenBank/DDBJ whole genome shotgun (WGS) entry which is preliminary data.</text>
</comment>
<feature type="region of interest" description="Disordered" evidence="1">
    <location>
        <begin position="345"/>
        <end position="365"/>
    </location>
</feature>